<feature type="region of interest" description="Disordered" evidence="1">
    <location>
        <begin position="997"/>
        <end position="1120"/>
    </location>
</feature>
<feature type="region of interest" description="Disordered" evidence="1">
    <location>
        <begin position="490"/>
        <end position="538"/>
    </location>
</feature>
<dbReference type="PANTHER" id="PTHR37784:SF1">
    <property type="entry name" value="GLYCOLYTIC GENES TRANSCRIPTIONAL ACTIVATOR GCR1"/>
    <property type="match status" value="1"/>
</dbReference>
<dbReference type="AlphaFoldDB" id="A0AAV5S3V8"/>
<feature type="compositionally biased region" description="Polar residues" evidence="1">
    <location>
        <begin position="520"/>
        <end position="538"/>
    </location>
</feature>
<dbReference type="InterPro" id="IPR038279">
    <property type="entry name" value="Ndc10_dom2_sf"/>
</dbReference>
<feature type="domain" description="Transcription activator GCR1-like" evidence="2">
    <location>
        <begin position="847"/>
        <end position="911"/>
    </location>
</feature>
<evidence type="ECO:0000313" key="3">
    <source>
        <dbReference type="EMBL" id="GMM57502.1"/>
    </source>
</evidence>
<evidence type="ECO:0000313" key="4">
    <source>
        <dbReference type="Proteomes" id="UP001377567"/>
    </source>
</evidence>
<feature type="compositionally biased region" description="Polar residues" evidence="1">
    <location>
        <begin position="743"/>
        <end position="767"/>
    </location>
</feature>
<protein>
    <submittedName>
        <fullName evidence="3">Transcription regulator</fullName>
    </submittedName>
</protein>
<feature type="region of interest" description="Disordered" evidence="1">
    <location>
        <begin position="444"/>
        <end position="469"/>
    </location>
</feature>
<proteinExistence type="predicted"/>
<sequence>MNFFSPSTSQHFPKETEGNARLENQRSISVPYDSPRVSQLPTGTFNLSTAPTVPHNSHNNNVPIKYEQPKSLSTLPAISGGINNLTINNENQSDNPNLDTNKLQNLILQHGQQSQNTSANNIENNSGNTSSNFYAITQYILQSYFKVSLNDLPNLKLIDLIVDQTYPDSLTLRKLNDSSSFQTYEYFNTISRDADISRCPIFALSVYFVIRWSHPTQPITISNFNEISLLEPSLISMDSNPAVYIQNQNNDRESGERLPRSKSFEPSKRLIGIVFPWLSGFKQDMLTVDRTNYKLHSMYEVFEFMARVLIQDLKYLTENPSLLPNIVSFISKFIPDLFVQDEFQQTRSEGHSEEGSTQHHIYPSNSMNNDLSMIGFSDNNGQSSATKNQVSQLVESHFTELSKKLTTENIRLSQQITQLKYDLGSLTSVCGQILQVQRQLLSGASGSSTNTPNAISNNNQNNPKNSGGIIILDRNSVNPNILNSIVQSFDNNQSNQSPNPNLQYEPTMPSTLAPIGYNGGSNAQSQTQDSLPLSNQQLPSIGQTANNIVQADSGNAAQKRKLPMPRSNLQQSVSSPFAMSPGNSGRVLGGPDSPYNPNPNSATNINKRFRLDERPTPSQAALDSLLYKPVPSPKYTDGVFNRSRNGSAQINLPNFSGTSDVISSPHTDTLAGNLLTSKIGTPVDRDGISMLSPMAEPMDQMMSNKLDRSYLQNENSTSTDHENQTSLGRKPSVAERPSIATALATSDQTKPKGNTSQSSNIPPTNVSRLPPNLGEKIQTKLPTITNTFRRTTQLTAGNQSSPNTTESQALSTIASQSNMVPTIKYQPKEKKEGENNRPSGPNENIKYKLSRDNKTIWDLYAEWYIGLNGKRPIKKLIEDYGWRRWKVSEDSHFFPTRRIIIDYIEMEVDRGIRLGRFKNPDQPREDIRKILVSDLEKFRINNVLTLNSLSLYFRYMTKKGKEICIFEDFKNWNVRLMSEDEKAKSCKRSHLPAALASAENSASNNPGTKGIQNLPVESIPSNRSKSNEDDSNSPEHSTKIESIDKSNKAENIPTQNKPDENTLQNNTPNTIVETGNTSKEAPQNLTVNDTNKDETTNTNVPQNENDSTPVAINDTNDKNE</sequence>
<evidence type="ECO:0000259" key="2">
    <source>
        <dbReference type="Pfam" id="PF12550"/>
    </source>
</evidence>
<dbReference type="Proteomes" id="UP001377567">
    <property type="component" value="Unassembled WGS sequence"/>
</dbReference>
<feature type="region of interest" description="Disordered" evidence="1">
    <location>
        <begin position="557"/>
        <end position="605"/>
    </location>
</feature>
<feature type="compositionally biased region" description="Low complexity" evidence="1">
    <location>
        <begin position="491"/>
        <end position="501"/>
    </location>
</feature>
<feature type="compositionally biased region" description="Basic and acidic residues" evidence="1">
    <location>
        <begin position="12"/>
        <end position="24"/>
    </location>
</feature>
<accession>A0AAV5S3V8</accession>
<dbReference type="InterPro" id="IPR022210">
    <property type="entry name" value="TF_GCR1-like"/>
</dbReference>
<feature type="compositionally biased region" description="Basic and acidic residues" evidence="1">
    <location>
        <begin position="1036"/>
        <end position="1048"/>
    </location>
</feature>
<reference evidence="3 4" key="1">
    <citation type="journal article" date="2023" name="Elife">
        <title>Identification of key yeast species and microbe-microbe interactions impacting larval growth of Drosophila in the wild.</title>
        <authorList>
            <person name="Mure A."/>
            <person name="Sugiura Y."/>
            <person name="Maeda R."/>
            <person name="Honda K."/>
            <person name="Sakurai N."/>
            <person name="Takahashi Y."/>
            <person name="Watada M."/>
            <person name="Katoh T."/>
            <person name="Gotoh A."/>
            <person name="Gotoh Y."/>
            <person name="Taniguchi I."/>
            <person name="Nakamura K."/>
            <person name="Hayashi T."/>
            <person name="Katayama T."/>
            <person name="Uemura T."/>
            <person name="Hattori Y."/>
        </authorList>
    </citation>
    <scope>NUCLEOTIDE SEQUENCE [LARGE SCALE GENOMIC DNA]</scope>
    <source>
        <strain evidence="3 4">KH-74</strain>
    </source>
</reference>
<feature type="region of interest" description="Disordered" evidence="1">
    <location>
        <begin position="1"/>
        <end position="25"/>
    </location>
</feature>
<comment type="caution">
    <text evidence="3">The sequence shown here is derived from an EMBL/GenBank/DDBJ whole genome shotgun (WGS) entry which is preliminary data.</text>
</comment>
<dbReference type="PANTHER" id="PTHR37784">
    <property type="entry name" value="PROTEIN MSN1"/>
    <property type="match status" value="1"/>
</dbReference>
<feature type="compositionally biased region" description="Polar residues" evidence="1">
    <location>
        <begin position="1052"/>
        <end position="1085"/>
    </location>
</feature>
<feature type="compositionally biased region" description="Basic and acidic residues" evidence="1">
    <location>
        <begin position="826"/>
        <end position="835"/>
    </location>
</feature>
<gene>
    <name evidence="3" type="ORF">DAKH74_041180</name>
</gene>
<dbReference type="GO" id="GO:0000981">
    <property type="term" value="F:DNA-binding transcription factor activity, RNA polymerase II-specific"/>
    <property type="evidence" value="ECO:0007669"/>
    <property type="project" value="TreeGrafter"/>
</dbReference>
<dbReference type="GO" id="GO:0060963">
    <property type="term" value="P:positive regulation of ribosomal protein gene transcription by RNA polymerase II"/>
    <property type="evidence" value="ECO:0007669"/>
    <property type="project" value="TreeGrafter"/>
</dbReference>
<feature type="compositionally biased region" description="Low complexity" evidence="1">
    <location>
        <begin position="447"/>
        <end position="466"/>
    </location>
</feature>
<organism evidence="3 4">
    <name type="scientific">Maudiozyma humilis</name>
    <name type="common">Sour dough yeast</name>
    <name type="synonym">Kazachstania humilis</name>
    <dbReference type="NCBI Taxonomy" id="51915"/>
    <lineage>
        <taxon>Eukaryota</taxon>
        <taxon>Fungi</taxon>
        <taxon>Dikarya</taxon>
        <taxon>Ascomycota</taxon>
        <taxon>Saccharomycotina</taxon>
        <taxon>Saccharomycetes</taxon>
        <taxon>Saccharomycetales</taxon>
        <taxon>Saccharomycetaceae</taxon>
        <taxon>Maudiozyma</taxon>
    </lineage>
</organism>
<dbReference type="Pfam" id="PF12550">
    <property type="entry name" value="GCR1_C"/>
    <property type="match status" value="1"/>
</dbReference>
<feature type="compositionally biased region" description="Polar residues" evidence="1">
    <location>
        <begin position="780"/>
        <end position="820"/>
    </location>
</feature>
<dbReference type="GO" id="GO:0000978">
    <property type="term" value="F:RNA polymerase II cis-regulatory region sequence-specific DNA binding"/>
    <property type="evidence" value="ECO:0007669"/>
    <property type="project" value="TreeGrafter"/>
</dbReference>
<name>A0AAV5S3V8_MAUHU</name>
<evidence type="ECO:0000256" key="1">
    <source>
        <dbReference type="SAM" id="MobiDB-lite"/>
    </source>
</evidence>
<feature type="compositionally biased region" description="Polar residues" evidence="1">
    <location>
        <begin position="1101"/>
        <end position="1114"/>
    </location>
</feature>
<dbReference type="InterPro" id="IPR052146">
    <property type="entry name" value="HOT1"/>
</dbReference>
<keyword evidence="4" id="KW-1185">Reference proteome</keyword>
<feature type="region of interest" description="Disordered" evidence="1">
    <location>
        <begin position="710"/>
        <end position="846"/>
    </location>
</feature>
<dbReference type="Gene3D" id="1.10.443.20">
    <property type="entry name" value="Centromere DNA-binding protein complex CBF3 subunit, domain 2"/>
    <property type="match status" value="1"/>
</dbReference>
<dbReference type="EMBL" id="BTGD01000013">
    <property type="protein sequence ID" value="GMM57502.1"/>
    <property type="molecule type" value="Genomic_DNA"/>
</dbReference>
<feature type="compositionally biased region" description="Polar residues" evidence="1">
    <location>
        <begin position="567"/>
        <end position="583"/>
    </location>
</feature>
<feature type="compositionally biased region" description="Polar residues" evidence="1">
    <location>
        <begin position="1"/>
        <end position="11"/>
    </location>
</feature>